<reference evidence="1 2" key="1">
    <citation type="submission" date="2020-04" db="EMBL/GenBank/DDBJ databases">
        <title>Genomic insights into acetone-butanol-ethanol (ABE) fermentation by sequencing solventogenic clostridia strains.</title>
        <authorList>
            <person name="Brown S."/>
        </authorList>
    </citation>
    <scope>NUCLEOTIDE SEQUENCE [LARGE SCALE GENOMIC DNA]</scope>
    <source>
        <strain evidence="1 2">DJ011</strain>
    </source>
</reference>
<accession>A0A923J222</accession>
<name>A0A923J222_CLOTT</name>
<dbReference type="RefSeq" id="WP_035149166.1">
    <property type="nucleotide sequence ID" value="NZ_JAAZWO010000009.1"/>
</dbReference>
<dbReference type="Proteomes" id="UP000563151">
    <property type="component" value="Unassembled WGS sequence"/>
</dbReference>
<comment type="caution">
    <text evidence="1">The sequence shown here is derived from an EMBL/GenBank/DDBJ whole genome shotgun (WGS) entry which is preliminary data.</text>
</comment>
<dbReference type="EMBL" id="JAAZWO010000009">
    <property type="protein sequence ID" value="MBC2398003.1"/>
    <property type="molecule type" value="Genomic_DNA"/>
</dbReference>
<dbReference type="AlphaFoldDB" id="A0A923J222"/>
<organism evidence="1 2">
    <name type="scientific">Clostridium tetanomorphum</name>
    <dbReference type="NCBI Taxonomy" id="1553"/>
    <lineage>
        <taxon>Bacteria</taxon>
        <taxon>Bacillati</taxon>
        <taxon>Bacillota</taxon>
        <taxon>Clostridia</taxon>
        <taxon>Eubacteriales</taxon>
        <taxon>Clostridiaceae</taxon>
        <taxon>Clostridium</taxon>
    </lineage>
</organism>
<evidence type="ECO:0000313" key="1">
    <source>
        <dbReference type="EMBL" id="MBC2398003.1"/>
    </source>
</evidence>
<sequence>MYDFFTTEDLELWEEDLQTHLRKISFEEETLKLEKQANILEDNIRNFMISYGLKLNIISKILNNNSIEILVQVDDDKGSNNGHIVYDDSTKQYKFILGKHFIEKGLQVSEPMILDELDNWISSLLDELR</sequence>
<keyword evidence="2" id="KW-1185">Reference proteome</keyword>
<gene>
    <name evidence="1" type="ORF">HGG79_09470</name>
</gene>
<proteinExistence type="predicted"/>
<evidence type="ECO:0000313" key="2">
    <source>
        <dbReference type="Proteomes" id="UP000563151"/>
    </source>
</evidence>
<protein>
    <submittedName>
        <fullName evidence="1">Uncharacterized protein</fullName>
    </submittedName>
</protein>